<proteinExistence type="predicted"/>
<evidence type="ECO:0000313" key="2">
    <source>
        <dbReference type="EMBL" id="MCC2209730.1"/>
    </source>
</evidence>
<dbReference type="AlphaFoldDB" id="A0AAE3DXS2"/>
<organism evidence="2 3">
    <name type="scientific">Hominilimicola fabiformis</name>
    <dbReference type="NCBI Taxonomy" id="2885356"/>
    <lineage>
        <taxon>Bacteria</taxon>
        <taxon>Bacillati</taxon>
        <taxon>Bacillota</taxon>
        <taxon>Clostridia</taxon>
        <taxon>Eubacteriales</taxon>
        <taxon>Oscillospiraceae</taxon>
        <taxon>Hominilimicola</taxon>
    </lineage>
</organism>
<dbReference type="Pfam" id="PF12392">
    <property type="entry name" value="DUF3656"/>
    <property type="match status" value="1"/>
</dbReference>
<keyword evidence="3" id="KW-1185">Reference proteome</keyword>
<dbReference type="InterPro" id="IPR020988">
    <property type="entry name" value="Pept_U32_collagenase"/>
</dbReference>
<protein>
    <submittedName>
        <fullName evidence="2">DUF3656 domain-containing protein</fullName>
    </submittedName>
</protein>
<evidence type="ECO:0000259" key="1">
    <source>
        <dbReference type="Pfam" id="PF12392"/>
    </source>
</evidence>
<dbReference type="PROSITE" id="PS01276">
    <property type="entry name" value="PEPTIDASE_U32"/>
    <property type="match status" value="1"/>
</dbReference>
<dbReference type="InterPro" id="IPR001539">
    <property type="entry name" value="Peptidase_U32"/>
</dbReference>
<accession>A0AAE3DXS2</accession>
<dbReference type="RefSeq" id="WP_308455864.1">
    <property type="nucleotide sequence ID" value="NZ_JAJEQM010000003.1"/>
</dbReference>
<dbReference type="Proteomes" id="UP001198242">
    <property type="component" value="Unassembled WGS sequence"/>
</dbReference>
<dbReference type="EMBL" id="JAJEQM010000003">
    <property type="protein sequence ID" value="MCC2209730.1"/>
    <property type="molecule type" value="Genomic_DNA"/>
</dbReference>
<reference evidence="2 3" key="1">
    <citation type="submission" date="2021-10" db="EMBL/GenBank/DDBJ databases">
        <title>Anaerobic single-cell dispensing facilitates the cultivation of human gut bacteria.</title>
        <authorList>
            <person name="Afrizal A."/>
        </authorList>
    </citation>
    <scope>NUCLEOTIDE SEQUENCE [LARGE SCALE GENOMIC DNA]</scope>
    <source>
        <strain evidence="2 3">CLA-AA-H232</strain>
    </source>
</reference>
<feature type="domain" description="Peptidase U32 collagenase" evidence="1">
    <location>
        <begin position="305"/>
        <end position="418"/>
    </location>
</feature>
<evidence type="ECO:0000313" key="3">
    <source>
        <dbReference type="Proteomes" id="UP001198242"/>
    </source>
</evidence>
<dbReference type="PANTHER" id="PTHR30217">
    <property type="entry name" value="PEPTIDASE U32 FAMILY"/>
    <property type="match status" value="1"/>
</dbReference>
<dbReference type="Pfam" id="PF01136">
    <property type="entry name" value="Peptidase_U32"/>
    <property type="match status" value="2"/>
</dbReference>
<comment type="caution">
    <text evidence="2">The sequence shown here is derived from an EMBL/GenBank/DDBJ whole genome shotgun (WGS) entry which is preliminary data.</text>
</comment>
<dbReference type="PANTHER" id="PTHR30217:SF10">
    <property type="entry name" value="23S RRNA 5-HYDROXYCYTIDINE C2501 SYNTHASE"/>
    <property type="match status" value="1"/>
</dbReference>
<gene>
    <name evidence="2" type="ORF">LKE05_02835</name>
</gene>
<dbReference type="InterPro" id="IPR051454">
    <property type="entry name" value="RNA/ubiquinone_mod_enzymes"/>
</dbReference>
<sequence>MELLAPAGSRQALTAAVQSGADAVYLGGPQFGARYSAENFTIEEMKTWVDYCHLYGVDVHVTVNTLVKEKEIESLKEYLKQLNEIGVDALIVQDMGAVEIIKKTVPDMTLHASTQMTVTSLEGVKYLEDMGFSRVVLARELSEKEIEHICKNAKAEIEVFVHGAICMCYSGQCLMSSILGGRSGNRGRCAQPCRLPYDLLENGKTVKSGYVLSPKDMALVNDLGTLKRIGVTSLKIEGRLKRAEYVSAVVGVYRKYLDKGGNVSKKDMQELLDAFSRTGFTDGYFKGNLGKNMMSHDTPSNSAENKFTEEAKKRAAEDSNIRKINTGIMGTLNIDAPLELTMYDNDGHYAYAQGTLKSEKALHKPMDEKRLRDQLLKLGSTPFECDDINITIDEGITIPIKEINSVRRECCESLIKQRQMREKGRELDFEIEHINRKKTDIILTCEVSDEEQFKAAVKNNIKRIYVPNDLVGTLKDVPDDVEIISKSADIFCEENIKTDGVLVSSPAAIYKYKDKEIYGDFRLNVFNSQTAQHYGHLKTVTLSPELNLHEIADLCENTNANLEVIGYGHIPLMMMKNCPIKAMGKCQKGKMIYKLKDRKREEFPIVCSKGCIAKILNSKPIFMADKIADLKKLKINSIRLIFTVEKFAQCDKIIDMYKRALNGEKNVQSMTENTYTRGHFYRGVL</sequence>
<name>A0AAE3DXS2_9FIRM</name>